<evidence type="ECO:0000313" key="3">
    <source>
        <dbReference type="Proteomes" id="UP000436911"/>
    </source>
</evidence>
<dbReference type="CDD" id="cd01918">
    <property type="entry name" value="HprK_C"/>
    <property type="match status" value="1"/>
</dbReference>
<dbReference type="InterPro" id="IPR011104">
    <property type="entry name" value="Hpr_kin/Pase_C"/>
</dbReference>
<dbReference type="OrthoDB" id="8326226at2"/>
<dbReference type="InterPro" id="IPR027417">
    <property type="entry name" value="P-loop_NTPase"/>
</dbReference>
<dbReference type="GO" id="GO:0006109">
    <property type="term" value="P:regulation of carbohydrate metabolic process"/>
    <property type="evidence" value="ECO:0007669"/>
    <property type="project" value="InterPro"/>
</dbReference>
<dbReference type="SUPFAM" id="SSF53795">
    <property type="entry name" value="PEP carboxykinase-like"/>
    <property type="match status" value="1"/>
</dbReference>
<dbReference type="EMBL" id="QUSG01000003">
    <property type="protein sequence ID" value="KAA3529428.1"/>
    <property type="molecule type" value="Genomic_DNA"/>
</dbReference>
<dbReference type="RefSeq" id="WP_060718854.1">
    <property type="nucleotide sequence ID" value="NZ_CP055265.1"/>
</dbReference>
<dbReference type="AlphaFoldDB" id="A0A368NPZ9"/>
<evidence type="ECO:0000313" key="2">
    <source>
        <dbReference type="EMBL" id="KAA3529428.1"/>
    </source>
</evidence>
<gene>
    <name evidence="2" type="ORF">DXT89_06650</name>
</gene>
<dbReference type="GO" id="GO:0000155">
    <property type="term" value="F:phosphorelay sensor kinase activity"/>
    <property type="evidence" value="ECO:0007669"/>
    <property type="project" value="InterPro"/>
</dbReference>
<sequence>MSESRLNLHATGVVLGRRGYLIMGPSGSGKSQLARLLLENARQNGLFAALVADDRVWLEARGGRVIASRPQTIAGLMEIRFSGLVTVPSLDAAVIDAVVFSVEPSSMTERLPQSAESRCFFPGQSLPVLRLCPAHHPSVAGLQRLLEAWGSD</sequence>
<reference evidence="2 3" key="1">
    <citation type="submission" date="2018-08" db="EMBL/GenBank/DDBJ databases">
        <title>Genome sequencing of Agrobacterium vitis strain ICMP 10754.</title>
        <authorList>
            <person name="Visnovsky S.B."/>
            <person name="Pitman A.R."/>
        </authorList>
    </citation>
    <scope>NUCLEOTIDE SEQUENCE [LARGE SCALE GENOMIC DNA]</scope>
    <source>
        <strain evidence="2 3">ICMP 10754</strain>
    </source>
</reference>
<accession>A0A368NPZ9</accession>
<evidence type="ECO:0000259" key="1">
    <source>
        <dbReference type="Pfam" id="PF07475"/>
    </source>
</evidence>
<dbReference type="Pfam" id="PF07475">
    <property type="entry name" value="Hpr_kinase_C"/>
    <property type="match status" value="1"/>
</dbReference>
<proteinExistence type="predicted"/>
<protein>
    <submittedName>
        <fullName evidence="2">HPr kinase/phosphorylase</fullName>
    </submittedName>
</protein>
<name>A0A368NPZ9_AGRVI</name>
<feature type="domain" description="HPr kinase/phosphorylase C-terminal" evidence="1">
    <location>
        <begin position="7"/>
        <end position="89"/>
    </location>
</feature>
<dbReference type="Proteomes" id="UP000436911">
    <property type="component" value="Unassembled WGS sequence"/>
</dbReference>
<dbReference type="Gene3D" id="3.40.50.300">
    <property type="entry name" value="P-loop containing nucleotide triphosphate hydrolases"/>
    <property type="match status" value="1"/>
</dbReference>
<keyword evidence="2" id="KW-0808">Transferase</keyword>
<dbReference type="GO" id="GO:0005524">
    <property type="term" value="F:ATP binding"/>
    <property type="evidence" value="ECO:0007669"/>
    <property type="project" value="InterPro"/>
</dbReference>
<dbReference type="GeneID" id="60683483"/>
<keyword evidence="2" id="KW-0418">Kinase</keyword>
<organism evidence="2 3">
    <name type="scientific">Agrobacterium vitis</name>
    <name type="common">Rhizobium vitis</name>
    <dbReference type="NCBI Taxonomy" id="373"/>
    <lineage>
        <taxon>Bacteria</taxon>
        <taxon>Pseudomonadati</taxon>
        <taxon>Pseudomonadota</taxon>
        <taxon>Alphaproteobacteria</taxon>
        <taxon>Hyphomicrobiales</taxon>
        <taxon>Rhizobiaceae</taxon>
        <taxon>Rhizobium/Agrobacterium group</taxon>
        <taxon>Agrobacterium</taxon>
    </lineage>
</organism>
<comment type="caution">
    <text evidence="2">The sequence shown here is derived from an EMBL/GenBank/DDBJ whole genome shotgun (WGS) entry which is preliminary data.</text>
</comment>